<gene>
    <name evidence="1" type="ORF">BTJ39_03675</name>
</gene>
<dbReference type="EMBL" id="MRUL01000002">
    <property type="protein sequence ID" value="OON41080.1"/>
    <property type="molecule type" value="Genomic_DNA"/>
</dbReference>
<accession>A0A1S8YPT4</accession>
<dbReference type="Proteomes" id="UP000190667">
    <property type="component" value="Unassembled WGS sequence"/>
</dbReference>
<keyword evidence="2" id="KW-1185">Reference proteome</keyword>
<evidence type="ECO:0000313" key="1">
    <source>
        <dbReference type="EMBL" id="OON41080.1"/>
    </source>
</evidence>
<comment type="caution">
    <text evidence="1">The sequence shown here is derived from an EMBL/GenBank/DDBJ whole genome shotgun (WGS) entry which is preliminary data.</text>
</comment>
<name>A0A1S8YPT4_9GAMM</name>
<organism evidence="1 2">
    <name type="scientific">Izhakiella australiensis</name>
    <dbReference type="NCBI Taxonomy" id="1926881"/>
    <lineage>
        <taxon>Bacteria</taxon>
        <taxon>Pseudomonadati</taxon>
        <taxon>Pseudomonadota</taxon>
        <taxon>Gammaproteobacteria</taxon>
        <taxon>Enterobacterales</taxon>
        <taxon>Erwiniaceae</taxon>
        <taxon>Izhakiella</taxon>
    </lineage>
</organism>
<reference evidence="1 2" key="1">
    <citation type="submission" date="2016-12" db="EMBL/GenBank/DDBJ databases">
        <title>Izhakiella australiana sp. nov. of genus Izhakiella isolated from Australian desert.</title>
        <authorList>
            <person name="Ji M."/>
        </authorList>
    </citation>
    <scope>NUCLEOTIDE SEQUENCE [LARGE SCALE GENOMIC DNA]</scope>
    <source>
        <strain evidence="1 2">D4N98</strain>
    </source>
</reference>
<evidence type="ECO:0000313" key="2">
    <source>
        <dbReference type="Proteomes" id="UP000190667"/>
    </source>
</evidence>
<proteinExistence type="predicted"/>
<dbReference type="AlphaFoldDB" id="A0A1S8YPT4"/>
<protein>
    <submittedName>
        <fullName evidence="1">Uncharacterized protein</fullName>
    </submittedName>
</protein>
<sequence length="196" mass="22218">MNEQAKANARNIIRSANQESDAIYTLAYLDGFEQGLGHSIEQLISYLRQSEHMVESIVAQACAHLEKQLKDFFANDDVICSLLEKWLTELDTLSANKLVLTLPIHHRGATERLRHLFDEIGINVEVRFIQTSLITLEHNKVIWSCDIAALPATFGKKALNEVKSHQDIYEACHTNGIHTLRQLQQTLNDYCNSSES</sequence>